<dbReference type="GO" id="GO:0009083">
    <property type="term" value="P:branched-chain amino acid catabolic process"/>
    <property type="evidence" value="ECO:0007669"/>
    <property type="project" value="InterPro"/>
</dbReference>
<comment type="subcellular location">
    <subcellularLocation>
        <location evidence="1">Membrane</location>
        <topology evidence="1">Multi-pass membrane protein</topology>
    </subcellularLocation>
</comment>
<dbReference type="Gene3D" id="1.50.40.10">
    <property type="entry name" value="Mitochondrial carrier domain"/>
    <property type="match status" value="1"/>
</dbReference>
<dbReference type="PANTHER" id="PTHR46314">
    <property type="entry name" value="SOLUTE CARRIER FAMILY 25 MEMBER 44"/>
    <property type="match status" value="1"/>
</dbReference>
<reference evidence="7" key="1">
    <citation type="submission" date="2021-02" db="EMBL/GenBank/DDBJ databases">
        <authorList>
            <person name="Nowell W R."/>
        </authorList>
    </citation>
    <scope>NUCLEOTIDE SEQUENCE</scope>
</reference>
<comment type="caution">
    <text evidence="7">The sequence shown here is derived from an EMBL/GenBank/DDBJ whole genome shotgun (WGS) entry which is preliminary data.</text>
</comment>
<dbReference type="AlphaFoldDB" id="A0A815EEB5"/>
<evidence type="ECO:0000256" key="6">
    <source>
        <dbReference type="RuleBase" id="RU000488"/>
    </source>
</evidence>
<evidence type="ECO:0000313" key="8">
    <source>
        <dbReference type="Proteomes" id="UP000663852"/>
    </source>
</evidence>
<feature type="repeat" description="Solcar" evidence="5">
    <location>
        <begin position="121"/>
        <end position="208"/>
    </location>
</feature>
<dbReference type="GO" id="GO:0005739">
    <property type="term" value="C:mitochondrion"/>
    <property type="evidence" value="ECO:0007669"/>
    <property type="project" value="InterPro"/>
</dbReference>
<dbReference type="InterPro" id="IPR023395">
    <property type="entry name" value="MCP_dom_sf"/>
</dbReference>
<keyword evidence="3 5" id="KW-0812">Transmembrane</keyword>
<name>A0A815EEB5_ADIRI</name>
<dbReference type="Pfam" id="PF00153">
    <property type="entry name" value="Mito_carr"/>
    <property type="match status" value="3"/>
</dbReference>
<sequence>MSSTNEFENREKNSHELYWNDLNKMKFLGLLSASSLVLRTCFHPLAVIKTRLQTQEKHSKLTTFQLGKQIFFNEKIRFGFYRGYSISLCALLFEPVFMTTLETTRSYLENRRPNSISLSQWNTLTSLFSASTAALIQQTFLVPIDVLTQRVMITRSCDGIRINDIMRDIYYRSGDGLRGFYKGYLITLSTSLPFNSIIWTLYWKVQHRLEKWIPIKYDRTISPLSATVAALLTSLLTQPIDVLKTRLQVSATRHSLWKTFLILMNKRGFGGLFCGSLPRACIVVPNSVLMMSLYETIKRASVRK</sequence>
<accession>A0A815EEB5</accession>
<evidence type="ECO:0000256" key="1">
    <source>
        <dbReference type="ARBA" id="ARBA00004141"/>
    </source>
</evidence>
<dbReference type="Proteomes" id="UP000663852">
    <property type="component" value="Unassembled WGS sequence"/>
</dbReference>
<dbReference type="PANTHER" id="PTHR46314:SF2">
    <property type="entry name" value="SOLUTE CARRIER FAMILY 25 MEMBER 44"/>
    <property type="match status" value="1"/>
</dbReference>
<dbReference type="OrthoDB" id="250329at2759"/>
<gene>
    <name evidence="7" type="ORF">EDS130_LOCUS31124</name>
</gene>
<evidence type="ECO:0000256" key="2">
    <source>
        <dbReference type="ARBA" id="ARBA00006375"/>
    </source>
</evidence>
<feature type="repeat" description="Solcar" evidence="5">
    <location>
        <begin position="217"/>
        <end position="300"/>
    </location>
</feature>
<dbReference type="PROSITE" id="PS50920">
    <property type="entry name" value="SOLCAR"/>
    <property type="match status" value="2"/>
</dbReference>
<comment type="similarity">
    <text evidence="2 6">Belongs to the mitochondrial carrier (TC 2.A.29) family.</text>
</comment>
<proteinExistence type="inferred from homology"/>
<evidence type="ECO:0000256" key="3">
    <source>
        <dbReference type="ARBA" id="ARBA00022692"/>
    </source>
</evidence>
<evidence type="ECO:0000256" key="5">
    <source>
        <dbReference type="PROSITE-ProRule" id="PRU00282"/>
    </source>
</evidence>
<dbReference type="GO" id="GO:0016020">
    <property type="term" value="C:membrane"/>
    <property type="evidence" value="ECO:0007669"/>
    <property type="project" value="UniProtKB-SubCell"/>
</dbReference>
<evidence type="ECO:0000256" key="4">
    <source>
        <dbReference type="ARBA" id="ARBA00023136"/>
    </source>
</evidence>
<dbReference type="InterPro" id="IPR018108">
    <property type="entry name" value="MCP_transmembrane"/>
</dbReference>
<dbReference type="SUPFAM" id="SSF103506">
    <property type="entry name" value="Mitochondrial carrier"/>
    <property type="match status" value="1"/>
</dbReference>
<organism evidence="7 8">
    <name type="scientific">Adineta ricciae</name>
    <name type="common">Rotifer</name>
    <dbReference type="NCBI Taxonomy" id="249248"/>
    <lineage>
        <taxon>Eukaryota</taxon>
        <taxon>Metazoa</taxon>
        <taxon>Spiralia</taxon>
        <taxon>Gnathifera</taxon>
        <taxon>Rotifera</taxon>
        <taxon>Eurotatoria</taxon>
        <taxon>Bdelloidea</taxon>
        <taxon>Adinetida</taxon>
        <taxon>Adinetidae</taxon>
        <taxon>Adineta</taxon>
    </lineage>
</organism>
<protein>
    <recommendedName>
        <fullName evidence="9">Mitochondrial carrier protein</fullName>
    </recommendedName>
</protein>
<keyword evidence="6" id="KW-0813">Transport</keyword>
<dbReference type="EMBL" id="CAJNOJ010000225">
    <property type="protein sequence ID" value="CAF1310681.1"/>
    <property type="molecule type" value="Genomic_DNA"/>
</dbReference>
<keyword evidence="4 5" id="KW-0472">Membrane</keyword>
<evidence type="ECO:0008006" key="9">
    <source>
        <dbReference type="Google" id="ProtNLM"/>
    </source>
</evidence>
<dbReference type="GO" id="GO:0015658">
    <property type="term" value="F:branched-chain amino acid transmembrane transporter activity"/>
    <property type="evidence" value="ECO:0007669"/>
    <property type="project" value="InterPro"/>
</dbReference>
<dbReference type="InterPro" id="IPR042164">
    <property type="entry name" value="SLC25A44"/>
</dbReference>
<evidence type="ECO:0000313" key="7">
    <source>
        <dbReference type="EMBL" id="CAF1310681.1"/>
    </source>
</evidence>